<feature type="compositionally biased region" description="Acidic residues" evidence="4">
    <location>
        <begin position="907"/>
        <end position="917"/>
    </location>
</feature>
<dbReference type="Pfam" id="PF18027">
    <property type="entry name" value="Pepdidase_M14_N"/>
    <property type="match status" value="1"/>
</dbReference>
<feature type="compositionally biased region" description="Basic and acidic residues" evidence="4">
    <location>
        <begin position="1"/>
        <end position="12"/>
    </location>
</feature>
<feature type="domain" description="Peptidase M14" evidence="5">
    <location>
        <begin position="543"/>
        <end position="805"/>
    </location>
</feature>
<protein>
    <submittedName>
        <fullName evidence="6">Zinc carboxypeptidase family protein</fullName>
    </submittedName>
</protein>
<dbReference type="eggNOG" id="KOG3641">
    <property type="taxonomic scope" value="Eukaryota"/>
</dbReference>
<feature type="region of interest" description="Disordered" evidence="4">
    <location>
        <begin position="1"/>
        <end position="51"/>
    </location>
</feature>
<dbReference type="InterPro" id="IPR050821">
    <property type="entry name" value="Cytosolic_carboxypeptidase"/>
</dbReference>
<dbReference type="Proteomes" id="UP000009168">
    <property type="component" value="Unassembled WGS sequence"/>
</dbReference>
<dbReference type="Pfam" id="PF00246">
    <property type="entry name" value="Peptidase_M14"/>
    <property type="match status" value="1"/>
</dbReference>
<dbReference type="GeneID" id="7824738"/>
<keyword evidence="6" id="KW-0121">Carboxypeptidase</keyword>
<feature type="compositionally biased region" description="Low complexity" evidence="4">
    <location>
        <begin position="1044"/>
        <end position="1059"/>
    </location>
</feature>
<name>I7MJQ5_TETTS</name>
<feature type="compositionally biased region" description="Low complexity" evidence="4">
    <location>
        <begin position="950"/>
        <end position="963"/>
    </location>
</feature>
<evidence type="ECO:0000256" key="2">
    <source>
        <dbReference type="ARBA" id="ARBA00005988"/>
    </source>
</evidence>
<dbReference type="PROSITE" id="PS52035">
    <property type="entry name" value="PEPTIDASE_M14"/>
    <property type="match status" value="1"/>
</dbReference>
<dbReference type="PANTHER" id="PTHR12756">
    <property type="entry name" value="CYTOSOLIC CARBOXYPEPTIDASE"/>
    <property type="match status" value="1"/>
</dbReference>
<dbReference type="RefSeq" id="XP_001027333.3">
    <property type="nucleotide sequence ID" value="XM_001027333.3"/>
</dbReference>
<dbReference type="InParanoid" id="I7MJQ5"/>
<comment type="cofactor">
    <cofactor evidence="1">
        <name>Zn(2+)</name>
        <dbReference type="ChEBI" id="CHEBI:29105"/>
    </cofactor>
</comment>
<feature type="compositionally biased region" description="Low complexity" evidence="4">
    <location>
        <begin position="894"/>
        <end position="906"/>
    </location>
</feature>
<feature type="region of interest" description="Disordered" evidence="4">
    <location>
        <begin position="84"/>
        <end position="107"/>
    </location>
</feature>
<feature type="active site" description="Proton donor/acceptor" evidence="3">
    <location>
        <position position="773"/>
    </location>
</feature>
<evidence type="ECO:0000256" key="1">
    <source>
        <dbReference type="ARBA" id="ARBA00001947"/>
    </source>
</evidence>
<dbReference type="GO" id="GO:0008270">
    <property type="term" value="F:zinc ion binding"/>
    <property type="evidence" value="ECO:0007669"/>
    <property type="project" value="InterPro"/>
</dbReference>
<comment type="similarity">
    <text evidence="2 3">Belongs to the peptidase M14 family.</text>
</comment>
<sequence length="1556" mass="180002">MNEENRISENKYQETAQKQHKQQKNQHQQQKLVVAETNPLKMKQDQQQLSYRSSTDLLLQSTLSDKQQEPIQLMLQIEKQKKQKVNQDSDFEEENDEDHFSNEESSIINSSKFNGKKIFHKNQSLELKEKDRNAKSVITLKKSVDISSFLPPANPLAPKIYSEDFNIYTAINIQFEKLPSFSKFGRYSFEEPLVSIKQIDQIQEKLNGEKARTLFEYHNSIRDKLVYERHRNLNLLQNPTRIKDTIFFSTILCKLNKLIRQDKKVFLQEKLKQDFQIRNTIKENAQRRKHSDLYKIKQKTNDIIAIDNQNMSASQQTPSNKSQPKLNQNSCKSNQSISENNTEVNQINVSQQIQNSNLSNCNISNSNVNVNENEIVKQSSCNQINSLIISSKPNSDLYDQQQNLKKESLIFSSEFESGNLFTAYQISENNYELILQNDINTKGNTQWFFFKVQNTKKNQTVTFTILNLIKSGSLFNDGLCPAVFSQKRMEESGAEWVREGFDIRYYKSNIYRDGFRMSKFYSSLTFSYTFQYNQDTVYFAHSYPYTYSDLQDDLNKIMNDKEKSQHISKKNMCLTLSGNVCDLLTITSTSAKKRGCRKGIVIFARQHPGETGGSYMMKGVIDFLLGNSVEAEFLRDACIFKIVPMVNPDGVIHGNYRCDLAGADLNRRWKRPNRKLHPTIYSLKEMIKKLHSERETKLILDLHGHSRKMEAFFYGCSYREDPLKTRIFPYLLSKINSKVSFGESRFSMDQYKESTARITLWKELRAPNVFCLEASFYGYKKSEQKMTSQQQKNNFNAKEENVESISQLRQKENKEMLLNPKQNTSISSKGVKKAYHFTIQDYLDIGRDICINLYNLIQQEAAQKENSRGAFIIDQNSTLHSQIQEIAENKELLESGNKSDSGSDSNPSEDDLDDEELLDIIPKNALSKKQKDIMSERLKKEKIDKKKAKNQVVQEQQNVNQQQEIKRKQTNQMYLQRYLQKQQEKLANNKGKQVQKKDQEQQTDSSFLYDLFLYMEKKKQFLQGNSTSEIQNQAPQQSDTNNIQQAQQLSQQEQQQDINQDNKIYSPSQNQVQPKNSDKNSENITNPLKDNQILQSPIQNNQIKEFNNINNNIYNKALSNSIISNLTQSYSAQKQINIQQNQDNSPLGPKQSIIRHEETQNQNIDRNLNKFQGIKKGGNHYSFHSQRVKSLDQTNKNNLNPQNVKQGQQNILSGNIPIFQEPKKLIQSRGQHSQRLFQRSPQQYAINSSNLLSKLQESQLNSEQSPILLKKNNEFGVDRKREASMSFSYANSTAATNLQNTNYGQKSYYGQIENNILEGNNRGDSSSKDSNLFTNQRQNAIYNQEYKSSPFNNVKQSVDISSLKRNEIKINQNKDISEVSKIKIISNQKRQEPQHYSSVDFSQLSNNQIYKQSMQTVLENIELPNKNNLHQMQQIQIPFQQDLSNSSNAQSGFLPSISSPKQSIQIINQRQPSEQFTQQVQNSQVFNIGKQSNNFNSTLNLAMVNSFKSTSQFVLNQTSTMIKSNFQYPSKDGICKSQSAQVLLKAKQQIQSKQKN</sequence>
<proteinExistence type="inferred from homology"/>
<dbReference type="InterPro" id="IPR040626">
    <property type="entry name" value="Pepdidase_M14_N"/>
</dbReference>
<keyword evidence="6" id="KW-0378">Hydrolase</keyword>
<dbReference type="EMBL" id="GG662247">
    <property type="protein sequence ID" value="EAS07091.3"/>
    <property type="molecule type" value="Genomic_DNA"/>
</dbReference>
<evidence type="ECO:0000256" key="3">
    <source>
        <dbReference type="PROSITE-ProRule" id="PRU01379"/>
    </source>
</evidence>
<dbReference type="Gene3D" id="2.60.40.3120">
    <property type="match status" value="1"/>
</dbReference>
<evidence type="ECO:0000313" key="6">
    <source>
        <dbReference type="EMBL" id="EAS07091.3"/>
    </source>
</evidence>
<reference evidence="7" key="1">
    <citation type="journal article" date="2006" name="PLoS Biol.">
        <title>Macronuclear genome sequence of the ciliate Tetrahymena thermophila, a model eukaryote.</title>
        <authorList>
            <person name="Eisen J.A."/>
            <person name="Coyne R.S."/>
            <person name="Wu M."/>
            <person name="Wu D."/>
            <person name="Thiagarajan M."/>
            <person name="Wortman J.R."/>
            <person name="Badger J.H."/>
            <person name="Ren Q."/>
            <person name="Amedeo P."/>
            <person name="Jones K.M."/>
            <person name="Tallon L.J."/>
            <person name="Delcher A.L."/>
            <person name="Salzberg S.L."/>
            <person name="Silva J.C."/>
            <person name="Haas B.J."/>
            <person name="Majoros W.H."/>
            <person name="Farzad M."/>
            <person name="Carlton J.M."/>
            <person name="Smith R.K. Jr."/>
            <person name="Garg J."/>
            <person name="Pearlman R.E."/>
            <person name="Karrer K.M."/>
            <person name="Sun L."/>
            <person name="Manning G."/>
            <person name="Elde N.C."/>
            <person name="Turkewitz A.P."/>
            <person name="Asai D.J."/>
            <person name="Wilkes D.E."/>
            <person name="Wang Y."/>
            <person name="Cai H."/>
            <person name="Collins K."/>
            <person name="Stewart B.A."/>
            <person name="Lee S.R."/>
            <person name="Wilamowska K."/>
            <person name="Weinberg Z."/>
            <person name="Ruzzo W.L."/>
            <person name="Wloga D."/>
            <person name="Gaertig J."/>
            <person name="Frankel J."/>
            <person name="Tsao C.-C."/>
            <person name="Gorovsky M.A."/>
            <person name="Keeling P.J."/>
            <person name="Waller R.F."/>
            <person name="Patron N.J."/>
            <person name="Cherry J.M."/>
            <person name="Stover N.A."/>
            <person name="Krieger C.J."/>
            <person name="del Toro C."/>
            <person name="Ryder H.F."/>
            <person name="Williamson S.C."/>
            <person name="Barbeau R.A."/>
            <person name="Hamilton E.P."/>
            <person name="Orias E."/>
        </authorList>
    </citation>
    <scope>NUCLEOTIDE SEQUENCE [LARGE SCALE GENOMIC DNA]</scope>
    <source>
        <strain evidence="7">SB210</strain>
    </source>
</reference>
<feature type="region of interest" description="Disordered" evidence="4">
    <location>
        <begin position="940"/>
        <end position="966"/>
    </location>
</feature>
<feature type="region of interest" description="Disordered" evidence="4">
    <location>
        <begin position="1030"/>
        <end position="1090"/>
    </location>
</feature>
<dbReference type="KEGG" id="tet:TTHERM_00682970"/>
<evidence type="ECO:0000259" key="5">
    <source>
        <dbReference type="PROSITE" id="PS52035"/>
    </source>
</evidence>
<keyword evidence="6" id="KW-0645">Protease</keyword>
<evidence type="ECO:0000256" key="4">
    <source>
        <dbReference type="SAM" id="MobiDB-lite"/>
    </source>
</evidence>
<feature type="region of interest" description="Disordered" evidence="4">
    <location>
        <begin position="893"/>
        <end position="917"/>
    </location>
</feature>
<dbReference type="Gene3D" id="3.40.630.10">
    <property type="entry name" value="Zn peptidases"/>
    <property type="match status" value="1"/>
</dbReference>
<dbReference type="InterPro" id="IPR000834">
    <property type="entry name" value="Peptidase_M14"/>
</dbReference>
<evidence type="ECO:0000313" key="7">
    <source>
        <dbReference type="Proteomes" id="UP000009168"/>
    </source>
</evidence>
<dbReference type="GO" id="GO:0004181">
    <property type="term" value="F:metallocarboxypeptidase activity"/>
    <property type="evidence" value="ECO:0007669"/>
    <property type="project" value="InterPro"/>
</dbReference>
<keyword evidence="7" id="KW-1185">Reference proteome</keyword>
<feature type="region of interest" description="Disordered" evidence="4">
    <location>
        <begin position="312"/>
        <end position="336"/>
    </location>
</feature>
<organism evidence="6 7">
    <name type="scientific">Tetrahymena thermophila (strain SB210)</name>
    <dbReference type="NCBI Taxonomy" id="312017"/>
    <lineage>
        <taxon>Eukaryota</taxon>
        <taxon>Sar</taxon>
        <taxon>Alveolata</taxon>
        <taxon>Ciliophora</taxon>
        <taxon>Intramacronucleata</taxon>
        <taxon>Oligohymenophorea</taxon>
        <taxon>Hymenostomatida</taxon>
        <taxon>Tetrahymenina</taxon>
        <taxon>Tetrahymenidae</taxon>
        <taxon>Tetrahymena</taxon>
    </lineage>
</organism>
<dbReference type="GO" id="GO:0006508">
    <property type="term" value="P:proteolysis"/>
    <property type="evidence" value="ECO:0007669"/>
    <property type="project" value="InterPro"/>
</dbReference>
<accession>I7MJQ5</accession>
<dbReference type="SUPFAM" id="SSF53187">
    <property type="entry name" value="Zn-dependent exopeptidases"/>
    <property type="match status" value="1"/>
</dbReference>
<gene>
    <name evidence="6" type="ORF">TTHERM_00682970</name>
</gene>
<dbReference type="OrthoDB" id="10253041at2759"/>
<feature type="compositionally biased region" description="Polar residues" evidence="4">
    <location>
        <begin position="1061"/>
        <end position="1075"/>
    </location>
</feature>
<dbReference type="PANTHER" id="PTHR12756:SF11">
    <property type="entry name" value="CYTOSOLIC CARBOXYPEPTIDASE 1"/>
    <property type="match status" value="1"/>
</dbReference>
<feature type="compositionally biased region" description="Polar residues" evidence="4">
    <location>
        <begin position="1030"/>
        <end position="1043"/>
    </location>
</feature>